<comment type="caution">
    <text evidence="1">The sequence shown here is derived from an EMBL/GenBank/DDBJ whole genome shotgun (WGS) entry which is preliminary data.</text>
</comment>
<dbReference type="EMBL" id="JARIHO010000024">
    <property type="protein sequence ID" value="KAJ7343033.1"/>
    <property type="molecule type" value="Genomic_DNA"/>
</dbReference>
<organism evidence="1 2">
    <name type="scientific">Mycena albidolilacea</name>
    <dbReference type="NCBI Taxonomy" id="1033008"/>
    <lineage>
        <taxon>Eukaryota</taxon>
        <taxon>Fungi</taxon>
        <taxon>Dikarya</taxon>
        <taxon>Basidiomycota</taxon>
        <taxon>Agaricomycotina</taxon>
        <taxon>Agaricomycetes</taxon>
        <taxon>Agaricomycetidae</taxon>
        <taxon>Agaricales</taxon>
        <taxon>Marasmiineae</taxon>
        <taxon>Mycenaceae</taxon>
        <taxon>Mycena</taxon>
    </lineage>
</organism>
<accession>A0AAD7EPD1</accession>
<keyword evidence="2" id="KW-1185">Reference proteome</keyword>
<protein>
    <submittedName>
        <fullName evidence="1">Uncharacterized protein</fullName>
    </submittedName>
</protein>
<evidence type="ECO:0000313" key="1">
    <source>
        <dbReference type="EMBL" id="KAJ7343033.1"/>
    </source>
</evidence>
<reference evidence="1" key="1">
    <citation type="submission" date="2023-03" db="EMBL/GenBank/DDBJ databases">
        <title>Massive genome expansion in bonnet fungi (Mycena s.s.) driven by repeated elements and novel gene families across ecological guilds.</title>
        <authorList>
            <consortium name="Lawrence Berkeley National Laboratory"/>
            <person name="Harder C.B."/>
            <person name="Miyauchi S."/>
            <person name="Viragh M."/>
            <person name="Kuo A."/>
            <person name="Thoen E."/>
            <person name="Andreopoulos B."/>
            <person name="Lu D."/>
            <person name="Skrede I."/>
            <person name="Drula E."/>
            <person name="Henrissat B."/>
            <person name="Morin E."/>
            <person name="Kohler A."/>
            <person name="Barry K."/>
            <person name="LaButti K."/>
            <person name="Morin E."/>
            <person name="Salamov A."/>
            <person name="Lipzen A."/>
            <person name="Mereny Z."/>
            <person name="Hegedus B."/>
            <person name="Baldrian P."/>
            <person name="Stursova M."/>
            <person name="Weitz H."/>
            <person name="Taylor A."/>
            <person name="Grigoriev I.V."/>
            <person name="Nagy L.G."/>
            <person name="Martin F."/>
            <person name="Kauserud H."/>
        </authorList>
    </citation>
    <scope>NUCLEOTIDE SEQUENCE</scope>
    <source>
        <strain evidence="1">CBHHK002</strain>
    </source>
</reference>
<proteinExistence type="predicted"/>
<evidence type="ECO:0000313" key="2">
    <source>
        <dbReference type="Proteomes" id="UP001218218"/>
    </source>
</evidence>
<dbReference type="Proteomes" id="UP001218218">
    <property type="component" value="Unassembled WGS sequence"/>
</dbReference>
<sequence>MCRRLWTEPDHLQVADNPCADRWKNMIDDVTSKMWGIFDETGIFLALCRHGFVLVIADMIRSGKLAKYLLVVVQELLDTFGMNLGAGYNVGCHFGATIANSKLGEQARRNNLKCLVGSFHGHAHNRLCQLSFLATYVEGMGLEDLEGCERYFSWSNGLTKSCRYASWFHRQQEITSYAKHFDSFETYVNLSKLRPRPHSWPC</sequence>
<dbReference type="PANTHER" id="PTHR33096:SF1">
    <property type="entry name" value="CXC1-LIKE CYSTEINE CLUSTER ASSOCIATED WITH KDZ TRANSPOSASES DOMAIN-CONTAINING PROTEIN"/>
    <property type="match status" value="1"/>
</dbReference>
<dbReference type="InterPro" id="IPR040521">
    <property type="entry name" value="KDZ"/>
</dbReference>
<dbReference type="AlphaFoldDB" id="A0AAD7EPD1"/>
<gene>
    <name evidence="1" type="ORF">DFH08DRAFT_703529</name>
</gene>
<name>A0AAD7EPD1_9AGAR</name>
<dbReference type="PANTHER" id="PTHR33096">
    <property type="entry name" value="CXC2 DOMAIN-CONTAINING PROTEIN"/>
    <property type="match status" value="1"/>
</dbReference>
<dbReference type="Pfam" id="PF18758">
    <property type="entry name" value="KDZ"/>
    <property type="match status" value="1"/>
</dbReference>